<evidence type="ECO:0000313" key="2">
    <source>
        <dbReference type="EMBL" id="EME87645.1"/>
    </source>
</evidence>
<dbReference type="GeneID" id="19336426"/>
<protein>
    <submittedName>
        <fullName evidence="2">Uncharacterized protein</fullName>
    </submittedName>
</protein>
<dbReference type="VEuPathDB" id="FungiDB:MYCFIDRAFT_205747"/>
<dbReference type="HOGENOM" id="CLU_604287_0_0_1"/>
<keyword evidence="3" id="KW-1185">Reference proteome</keyword>
<sequence length="453" mass="51631">MERFSVRKTSLPPSLSLSHHPHHHPSIHPSNHPSSLLPRNKPLPIVQLRQWSDLTSLEYIHLSSSSPQNLRWIFRRNITNRKTQEMITKALRKKSKQSDSDFKAKPWPGDMFEPGHEGFEALIATPNVSGVVWMLVQHEEEFGRKEIKSLRVWWDGKGVNYTPNLMVREVGGWVKGTRAGNSLIFACWCFGIRPGYGDRIKLPTISIRTSVRTTLNQNDGRWIHTPLYFSQTHASQRADSTLASYAVTTDELLTLFSSHISLHPAGRQNLLYIYCHCVHAHQYSEIRHSHRYTHASKVQYSTYVYSTAKQTRTHAKDQDSWLTSSVLVSPGPGCDIPNRKCINTISGVEIGRMIDSMKRDKSPASVTSYLQEKEKPSTTQQSLVCSLIGIVTLPSQFRSDARTLIRIAVPNPMPLSKNAQMLHAEITNERSDQTGFLMMPKQCRRRCALRTEW</sequence>
<feature type="region of interest" description="Disordered" evidence="1">
    <location>
        <begin position="1"/>
        <end position="39"/>
    </location>
</feature>
<name>N1Q639_PSEFD</name>
<dbReference type="KEGG" id="pfj:MYCFIDRAFT_205747"/>
<reference evidence="2 3" key="1">
    <citation type="journal article" date="2012" name="PLoS Pathog.">
        <title>Diverse lifestyles and strategies of plant pathogenesis encoded in the genomes of eighteen Dothideomycetes fungi.</title>
        <authorList>
            <person name="Ohm R.A."/>
            <person name="Feau N."/>
            <person name="Henrissat B."/>
            <person name="Schoch C.L."/>
            <person name="Horwitz B.A."/>
            <person name="Barry K.W."/>
            <person name="Condon B.J."/>
            <person name="Copeland A.C."/>
            <person name="Dhillon B."/>
            <person name="Glaser F."/>
            <person name="Hesse C.N."/>
            <person name="Kosti I."/>
            <person name="LaButti K."/>
            <person name="Lindquist E.A."/>
            <person name="Lucas S."/>
            <person name="Salamov A.A."/>
            <person name="Bradshaw R.E."/>
            <person name="Ciuffetti L."/>
            <person name="Hamelin R.C."/>
            <person name="Kema G.H.J."/>
            <person name="Lawrence C."/>
            <person name="Scott J.A."/>
            <person name="Spatafora J.W."/>
            <person name="Turgeon B.G."/>
            <person name="de Wit P.J.G.M."/>
            <person name="Zhong S."/>
            <person name="Goodwin S.B."/>
            <person name="Grigoriev I.V."/>
        </authorList>
    </citation>
    <scope>NUCLEOTIDE SEQUENCE [LARGE SCALE GENOMIC DNA]</scope>
    <source>
        <strain evidence="2 3">CIRAD86</strain>
    </source>
</reference>
<gene>
    <name evidence="2" type="ORF">MYCFIDRAFT_205747</name>
</gene>
<feature type="compositionally biased region" description="Low complexity" evidence="1">
    <location>
        <begin position="27"/>
        <end position="38"/>
    </location>
</feature>
<dbReference type="STRING" id="383855.N1Q639"/>
<dbReference type="RefSeq" id="XP_007921014.1">
    <property type="nucleotide sequence ID" value="XM_007922823.1"/>
</dbReference>
<dbReference type="Proteomes" id="UP000016932">
    <property type="component" value="Unassembled WGS sequence"/>
</dbReference>
<accession>N1Q639</accession>
<proteinExistence type="predicted"/>
<dbReference type="AlphaFoldDB" id="N1Q639"/>
<organism evidence="2 3">
    <name type="scientific">Pseudocercospora fijiensis (strain CIRAD86)</name>
    <name type="common">Black leaf streak disease fungus</name>
    <name type="synonym">Mycosphaerella fijiensis</name>
    <dbReference type="NCBI Taxonomy" id="383855"/>
    <lineage>
        <taxon>Eukaryota</taxon>
        <taxon>Fungi</taxon>
        <taxon>Dikarya</taxon>
        <taxon>Ascomycota</taxon>
        <taxon>Pezizomycotina</taxon>
        <taxon>Dothideomycetes</taxon>
        <taxon>Dothideomycetidae</taxon>
        <taxon>Mycosphaerellales</taxon>
        <taxon>Mycosphaerellaceae</taxon>
        <taxon>Pseudocercospora</taxon>
    </lineage>
</organism>
<evidence type="ECO:0000313" key="3">
    <source>
        <dbReference type="Proteomes" id="UP000016932"/>
    </source>
</evidence>
<evidence type="ECO:0000256" key="1">
    <source>
        <dbReference type="SAM" id="MobiDB-lite"/>
    </source>
</evidence>
<dbReference type="EMBL" id="KB446555">
    <property type="protein sequence ID" value="EME87645.1"/>
    <property type="molecule type" value="Genomic_DNA"/>
</dbReference>